<comment type="caution">
    <text evidence="1">The sequence shown here is derived from an EMBL/GenBank/DDBJ whole genome shotgun (WGS) entry which is preliminary data.</text>
</comment>
<evidence type="ECO:0000313" key="2">
    <source>
        <dbReference type="Proteomes" id="UP000198034"/>
    </source>
</evidence>
<dbReference type="AlphaFoldDB" id="A0A246G9X2"/>
<reference evidence="1 2" key="1">
    <citation type="journal article" date="2017" name="Infect. Genet. Evol.">
        <title>Comparative genome analysis of fish pathogen Flavobacterium columnare reveals extensive sequence diversity within the species.</title>
        <authorList>
            <person name="Kayansamruaj P."/>
            <person name="Dong H.T."/>
            <person name="Hirono I."/>
            <person name="Kondo H."/>
            <person name="Senapin S."/>
            <person name="Rodkhum C."/>
        </authorList>
    </citation>
    <scope>NUCLEOTIDE SEQUENCE [LARGE SCALE GENOMIC DNA]</scope>
    <source>
        <strain evidence="1 2">1214</strain>
    </source>
</reference>
<proteinExistence type="predicted"/>
<dbReference type="EMBL" id="MTCY01000025">
    <property type="protein sequence ID" value="OWP76551.1"/>
    <property type="molecule type" value="Genomic_DNA"/>
</dbReference>
<sequence length="80" mass="9565">MQKQIHFKIIELKNYQVLVEKCLDDDDEKEAIQIVFYIHDFKIVNKLLFETEEKQNKAFELINYETAQGYINAALKILNE</sequence>
<name>A0A246G9X2_9FLAO</name>
<dbReference type="Proteomes" id="UP000198034">
    <property type="component" value="Unassembled WGS sequence"/>
</dbReference>
<gene>
    <name evidence="1" type="ORF">BWK62_09445</name>
</gene>
<organism evidence="1 2">
    <name type="scientific">Flavobacterium columnare</name>
    <dbReference type="NCBI Taxonomy" id="996"/>
    <lineage>
        <taxon>Bacteria</taxon>
        <taxon>Pseudomonadati</taxon>
        <taxon>Bacteroidota</taxon>
        <taxon>Flavobacteriia</taxon>
        <taxon>Flavobacteriales</taxon>
        <taxon>Flavobacteriaceae</taxon>
        <taxon>Flavobacterium</taxon>
    </lineage>
</organism>
<accession>A0A246G9X2</accession>
<protein>
    <submittedName>
        <fullName evidence="1">Uncharacterized protein</fullName>
    </submittedName>
</protein>
<evidence type="ECO:0000313" key="1">
    <source>
        <dbReference type="EMBL" id="OWP76551.1"/>
    </source>
</evidence>